<evidence type="ECO:0000256" key="9">
    <source>
        <dbReference type="ARBA" id="ARBA00022840"/>
    </source>
</evidence>
<dbReference type="AlphaFoldDB" id="A0A1Q5PJW7"/>
<dbReference type="GO" id="GO:0005524">
    <property type="term" value="F:ATP binding"/>
    <property type="evidence" value="ECO:0007669"/>
    <property type="project" value="UniProtKB-KW"/>
</dbReference>
<keyword evidence="14" id="KW-1185">Reference proteome</keyword>
<keyword evidence="5 11" id="KW-0547">Nucleotide-binding</keyword>
<keyword evidence="9 11" id="KW-0067">ATP-binding</keyword>
<dbReference type="InterPro" id="IPR027417">
    <property type="entry name" value="P-loop_NTPase"/>
</dbReference>
<evidence type="ECO:0000256" key="3">
    <source>
        <dbReference type="ARBA" id="ARBA00011296"/>
    </source>
</evidence>
<dbReference type="GO" id="GO:0003677">
    <property type="term" value="F:DNA binding"/>
    <property type="evidence" value="ECO:0007669"/>
    <property type="project" value="UniProtKB-KW"/>
</dbReference>
<keyword evidence="4" id="KW-0540">Nuclease</keyword>
<comment type="subunit">
    <text evidence="3 11">The type I restriction/modification system is composed of three polypeptides R, M and S.</text>
</comment>
<evidence type="ECO:0000256" key="4">
    <source>
        <dbReference type="ARBA" id="ARBA00022722"/>
    </source>
</evidence>
<dbReference type="Pfam" id="PF18766">
    <property type="entry name" value="SWI2_SNF2"/>
    <property type="match status" value="1"/>
</dbReference>
<dbReference type="PANTHER" id="PTHR30195">
    <property type="entry name" value="TYPE I SITE-SPECIFIC DEOXYRIBONUCLEASE PROTEIN SUBUNIT M AND R"/>
    <property type="match status" value="1"/>
</dbReference>
<dbReference type="Proteomes" id="UP000186465">
    <property type="component" value="Unassembled WGS sequence"/>
</dbReference>
<dbReference type="InterPro" id="IPR007409">
    <property type="entry name" value="Restrct_endonuc_type1_HsdR_N"/>
</dbReference>
<evidence type="ECO:0000256" key="1">
    <source>
        <dbReference type="ARBA" id="ARBA00000851"/>
    </source>
</evidence>
<dbReference type="GO" id="GO:0009035">
    <property type="term" value="F:type I site-specific deoxyribonuclease activity"/>
    <property type="evidence" value="ECO:0007669"/>
    <property type="project" value="UniProtKB-EC"/>
</dbReference>
<keyword evidence="8 11" id="KW-0378">Hydrolase</keyword>
<dbReference type="InterPro" id="IPR055180">
    <property type="entry name" value="HsdR_RecA-like_helicase_dom_2"/>
</dbReference>
<dbReference type="NCBIfam" id="TIGR00348">
    <property type="entry name" value="hsdR"/>
    <property type="match status" value="1"/>
</dbReference>
<organism evidence="13 14">
    <name type="scientific">Boudabousia marimammalium</name>
    <dbReference type="NCBI Taxonomy" id="156892"/>
    <lineage>
        <taxon>Bacteria</taxon>
        <taxon>Bacillati</taxon>
        <taxon>Actinomycetota</taxon>
        <taxon>Actinomycetes</taxon>
        <taxon>Actinomycetales</taxon>
        <taxon>Actinomycetaceae</taxon>
        <taxon>Boudabousia</taxon>
    </lineage>
</organism>
<comment type="catalytic activity">
    <reaction evidence="1 11">
        <text>Endonucleolytic cleavage of DNA to give random double-stranded fragments with terminal 5'-phosphates, ATP is simultaneously hydrolyzed.</text>
        <dbReference type="EC" id="3.1.21.3"/>
    </reaction>
</comment>
<proteinExistence type="inferred from homology"/>
<evidence type="ECO:0000313" key="14">
    <source>
        <dbReference type="Proteomes" id="UP000186465"/>
    </source>
</evidence>
<protein>
    <recommendedName>
        <fullName evidence="11">Type I restriction enzyme endonuclease subunit</fullName>
        <shortName evidence="11">R protein</shortName>
        <ecNumber evidence="11">3.1.21.3</ecNumber>
    </recommendedName>
</protein>
<evidence type="ECO:0000256" key="5">
    <source>
        <dbReference type="ARBA" id="ARBA00022741"/>
    </source>
</evidence>
<accession>A0A1Q5PJW7</accession>
<dbReference type="GO" id="GO:0004386">
    <property type="term" value="F:helicase activity"/>
    <property type="evidence" value="ECO:0007669"/>
    <property type="project" value="UniProtKB-KW"/>
</dbReference>
<evidence type="ECO:0000256" key="7">
    <source>
        <dbReference type="ARBA" id="ARBA00022759"/>
    </source>
</evidence>
<dbReference type="GO" id="GO:0009307">
    <property type="term" value="P:DNA restriction-modification system"/>
    <property type="evidence" value="ECO:0007669"/>
    <property type="project" value="UniProtKB-KW"/>
</dbReference>
<keyword evidence="7" id="KW-0255">Endonuclease</keyword>
<dbReference type="RefSeq" id="WP_075362034.1">
    <property type="nucleotide sequence ID" value="NZ_MPDM01000009.1"/>
</dbReference>
<gene>
    <name evidence="13" type="ORF">BM477_07280</name>
</gene>
<dbReference type="Gene3D" id="3.40.50.300">
    <property type="entry name" value="P-loop containing nucleotide triphosphate hydrolases"/>
    <property type="match status" value="2"/>
</dbReference>
<dbReference type="SUPFAM" id="SSF52540">
    <property type="entry name" value="P-loop containing nucleoside triphosphate hydrolases"/>
    <property type="match status" value="1"/>
</dbReference>
<dbReference type="SMART" id="SM00487">
    <property type="entry name" value="DEXDc"/>
    <property type="match status" value="1"/>
</dbReference>
<keyword evidence="13" id="KW-0347">Helicase</keyword>
<evidence type="ECO:0000256" key="6">
    <source>
        <dbReference type="ARBA" id="ARBA00022747"/>
    </source>
</evidence>
<dbReference type="STRING" id="156892.BM477_07280"/>
<dbReference type="InterPro" id="IPR004473">
    <property type="entry name" value="Restrct_endonuc_typeI_HsdR"/>
</dbReference>
<evidence type="ECO:0000256" key="10">
    <source>
        <dbReference type="ARBA" id="ARBA00023125"/>
    </source>
</evidence>
<dbReference type="EMBL" id="MPDM01000009">
    <property type="protein sequence ID" value="OKL46225.1"/>
    <property type="molecule type" value="Genomic_DNA"/>
</dbReference>
<reference evidence="14" key="1">
    <citation type="submission" date="2016-11" db="EMBL/GenBank/DDBJ databases">
        <title>Actinomyces gypaetusis sp. nov. isolated from Gypaetus barbatus in Qinghai Tibet Plateau China.</title>
        <authorList>
            <person name="Meng X."/>
        </authorList>
    </citation>
    <scope>NUCLEOTIDE SEQUENCE [LARGE SCALE GENOMIC DNA]</scope>
    <source>
        <strain evidence="14">DSM 15383</strain>
    </source>
</reference>
<comment type="similarity">
    <text evidence="2 11">Belongs to the HsdR family.</text>
</comment>
<dbReference type="InterPro" id="IPR014001">
    <property type="entry name" value="Helicase_ATP-bd"/>
</dbReference>
<dbReference type="OrthoDB" id="9758243at2"/>
<evidence type="ECO:0000313" key="13">
    <source>
        <dbReference type="EMBL" id="OKL46225.1"/>
    </source>
</evidence>
<evidence type="ECO:0000256" key="11">
    <source>
        <dbReference type="RuleBase" id="RU364115"/>
    </source>
</evidence>
<dbReference type="Pfam" id="PF04313">
    <property type="entry name" value="HSDR_N"/>
    <property type="match status" value="1"/>
</dbReference>
<comment type="caution">
    <text evidence="13">The sequence shown here is derived from an EMBL/GenBank/DDBJ whole genome shotgun (WGS) entry which is preliminary data.</text>
</comment>
<evidence type="ECO:0000256" key="8">
    <source>
        <dbReference type="ARBA" id="ARBA00022801"/>
    </source>
</evidence>
<keyword evidence="10 11" id="KW-0238">DNA-binding</keyword>
<evidence type="ECO:0000259" key="12">
    <source>
        <dbReference type="SMART" id="SM00487"/>
    </source>
</evidence>
<dbReference type="Pfam" id="PF12008">
    <property type="entry name" value="EcoR124_C"/>
    <property type="match status" value="1"/>
</dbReference>
<feature type="domain" description="Helicase ATP-binding" evidence="12">
    <location>
        <begin position="257"/>
        <end position="459"/>
    </location>
</feature>
<dbReference type="InterPro" id="IPR022625">
    <property type="entry name" value="TypeI_RM_Rsu_C"/>
</dbReference>
<dbReference type="CDD" id="cd18800">
    <property type="entry name" value="SF2_C_EcoR124I-like"/>
    <property type="match status" value="1"/>
</dbReference>
<dbReference type="InterPro" id="IPR051268">
    <property type="entry name" value="Type-I_R_enzyme_R_subunit"/>
</dbReference>
<dbReference type="PANTHER" id="PTHR30195:SF16">
    <property type="entry name" value="TYPE I RESTRICTION ENZYME ENDONUCLEASE SUBUNIT"/>
    <property type="match status" value="1"/>
</dbReference>
<evidence type="ECO:0000256" key="2">
    <source>
        <dbReference type="ARBA" id="ARBA00008598"/>
    </source>
</evidence>
<comment type="function">
    <text evidence="11">Subunit R is required for both nuclease and ATPase activities, but not for modification.</text>
</comment>
<keyword evidence="6 11" id="KW-0680">Restriction system</keyword>
<dbReference type="EC" id="3.1.21.3" evidence="11"/>
<dbReference type="InterPro" id="IPR040980">
    <property type="entry name" value="SWI2_SNF2"/>
</dbReference>
<dbReference type="Gene3D" id="3.90.1570.50">
    <property type="match status" value="1"/>
</dbReference>
<dbReference type="CDD" id="cd22332">
    <property type="entry name" value="HsdR_N"/>
    <property type="match status" value="1"/>
</dbReference>
<name>A0A1Q5PJW7_9ACTO</name>
<sequence length="1041" mass="119840">MVFANEAEFENAVVAALLTKGWKELIQNPTEQDLINNWANILFQNNNTRDRLNDAPLTETEMAQILEQVTQLRTPLKLNGFINGKTISIQRDNPADPEHQGKEISLKIFDPLEISGGQSTYQIVQQPRFATDRHFPNRRGDLMLLINGMPVIHLELKHTGVDTKQAANQIAKYSREGVFTGIFSLVQIFVAMSPEETIYFANPGPDGKFNPDYYFHWADFNNEPVNKWEDIVSGFLYIPMVHQLIGAYTVADDTDGMLKVMRSYQYYAASRISDRVSKIKWGEGNQLGGYIWHTTGSGKTMTSFKSAQLIADSKDADKVVFLMDRIELGTQSLMEYRGFAAATQEVQETEDSHVLISKLKSSKPQDTLIVTSIQKMSLVNNEDSAKLSDLREINKKRVVFIVDEAHRSTFGEMLAIIKRTFPRAVFFGFTGTPIHMQNQRKHSTTATIFGDELHRYSIADGIRDGNVLGFDPTLVETVRSKDLREKVARIQAGVCDEDAPITDPDQLEIYYHFMDTKAVPMAGTQMNNGDYVKGIEDYVKADLYQQTDHYQAVTKNINDNWARLSRNSKFHAILAVSSIPEAIEYYRILKENYPHIKTTALFDANIDNSGEIDFKEDGLIEILEDYNERYGQDYTISSYYRFKKDVAARLAHKRPYQRIETEPEKQVDLLIVVNQMLTGFDSKWLNTLYLDKVMEYVDIVQAFSRTNRLFAPGEKPFGSIVYYRKPYTMKQKIEEAFELYSGNNKPGIFVEQLDQHLEHMNEGFRQITRIFTSAGIPDYSKLPESITDCKEFARLFVIFHSHLEAALIQGFYWEKLTYKFKKPRREITVECDYETYQILLQRYKELDRAKSDPDTVPFDIERHITEIDTDRIDSDYLDSRFKKYLKALATDKATREELDELLDPLFSSFATLSQEEQKYARLLIHDIEAGEVQLVEGKTFRDYINEYQYAHQNHQVKQLVAAFGIDEDKLTKLMNTPTTGSSLNEFGRYDDLKETVNKTAAREFFSKTRGISLPPFKVNIEVDKILKQFLLEGELPEEFDQ</sequence>
<dbReference type="Pfam" id="PF22679">
    <property type="entry name" value="T1R_D3-like"/>
    <property type="match status" value="1"/>
</dbReference>